<reference evidence="1" key="2">
    <citation type="journal article" date="2015" name="Fish Shellfish Immunol.">
        <title>Early steps in the European eel (Anguilla anguilla)-Vibrio vulnificus interaction in the gills: Role of the RtxA13 toxin.</title>
        <authorList>
            <person name="Callol A."/>
            <person name="Pajuelo D."/>
            <person name="Ebbesson L."/>
            <person name="Teles M."/>
            <person name="MacKenzie S."/>
            <person name="Amaro C."/>
        </authorList>
    </citation>
    <scope>NUCLEOTIDE SEQUENCE</scope>
</reference>
<dbReference type="AlphaFoldDB" id="A0A0E9WIG5"/>
<reference evidence="1" key="1">
    <citation type="submission" date="2014-11" db="EMBL/GenBank/DDBJ databases">
        <authorList>
            <person name="Amaro Gonzalez C."/>
        </authorList>
    </citation>
    <scope>NUCLEOTIDE SEQUENCE</scope>
</reference>
<evidence type="ECO:0000313" key="1">
    <source>
        <dbReference type="EMBL" id="JAH89350.1"/>
    </source>
</evidence>
<dbReference type="EMBL" id="GBXM01019227">
    <property type="protein sequence ID" value="JAH89350.1"/>
    <property type="molecule type" value="Transcribed_RNA"/>
</dbReference>
<name>A0A0E9WIG5_ANGAN</name>
<protein>
    <submittedName>
        <fullName evidence="1">Uncharacterized protein</fullName>
    </submittedName>
</protein>
<proteinExistence type="predicted"/>
<sequence length="36" mass="4515">MLNNKIFFKILWPHFRLSDRLMFNDKKACIWKNDCK</sequence>
<organism evidence="1">
    <name type="scientific">Anguilla anguilla</name>
    <name type="common">European freshwater eel</name>
    <name type="synonym">Muraena anguilla</name>
    <dbReference type="NCBI Taxonomy" id="7936"/>
    <lineage>
        <taxon>Eukaryota</taxon>
        <taxon>Metazoa</taxon>
        <taxon>Chordata</taxon>
        <taxon>Craniata</taxon>
        <taxon>Vertebrata</taxon>
        <taxon>Euteleostomi</taxon>
        <taxon>Actinopterygii</taxon>
        <taxon>Neopterygii</taxon>
        <taxon>Teleostei</taxon>
        <taxon>Anguilliformes</taxon>
        <taxon>Anguillidae</taxon>
        <taxon>Anguilla</taxon>
    </lineage>
</organism>
<accession>A0A0E9WIG5</accession>